<evidence type="ECO:0000256" key="4">
    <source>
        <dbReference type="ARBA" id="ARBA00023163"/>
    </source>
</evidence>
<keyword evidence="2" id="KW-0805">Transcription regulation</keyword>
<dbReference type="InterPro" id="IPR006447">
    <property type="entry name" value="Myb_dom_plants"/>
</dbReference>
<dbReference type="InterPro" id="IPR044787">
    <property type="entry name" value="HHO5-like"/>
</dbReference>
<protein>
    <recommendedName>
        <fullName evidence="7">HTH myb-type domain-containing protein</fullName>
    </recommendedName>
</protein>
<dbReference type="AlphaFoldDB" id="A0A7J6I2U3"/>
<evidence type="ECO:0000313" key="11">
    <source>
        <dbReference type="Proteomes" id="UP000583929"/>
    </source>
</evidence>
<keyword evidence="11" id="KW-1185">Reference proteome</keyword>
<reference evidence="10 11" key="1">
    <citation type="journal article" date="2020" name="bioRxiv">
        <title>Sequence and annotation of 42 cannabis genomes reveals extensive copy number variation in cannabinoid synthesis and pathogen resistance genes.</title>
        <authorList>
            <person name="Mckernan K.J."/>
            <person name="Helbert Y."/>
            <person name="Kane L.T."/>
            <person name="Ebling H."/>
            <person name="Zhang L."/>
            <person name="Liu B."/>
            <person name="Eaton Z."/>
            <person name="Mclaughlin S."/>
            <person name="Kingan S."/>
            <person name="Baybayan P."/>
            <person name="Concepcion G."/>
            <person name="Jordan M."/>
            <person name="Riva A."/>
            <person name="Barbazuk W."/>
            <person name="Harkins T."/>
        </authorList>
    </citation>
    <scope>NUCLEOTIDE SEQUENCE [LARGE SCALE GENOMIC DNA]</scope>
    <source>
        <strain evidence="10 11">cv. Jamaican Lion 4</strain>
        <strain evidence="9">Father</strain>
        <strain evidence="8">Mother</strain>
        <tissue evidence="9">Leaf</tissue>
    </source>
</reference>
<feature type="compositionally biased region" description="Polar residues" evidence="6">
    <location>
        <begin position="334"/>
        <end position="361"/>
    </location>
</feature>
<evidence type="ECO:0000313" key="9">
    <source>
        <dbReference type="EMBL" id="KAF4401867.1"/>
    </source>
</evidence>
<comment type="subcellular location">
    <subcellularLocation>
        <location evidence="1">Nucleus</location>
    </subcellularLocation>
</comment>
<evidence type="ECO:0000256" key="6">
    <source>
        <dbReference type="SAM" id="MobiDB-lite"/>
    </source>
</evidence>
<dbReference type="PANTHER" id="PTHR31003">
    <property type="entry name" value="MYB FAMILY TRANSCRIPTION FACTOR"/>
    <property type="match status" value="1"/>
</dbReference>
<dbReference type="SUPFAM" id="SSF46689">
    <property type="entry name" value="Homeodomain-like"/>
    <property type="match status" value="1"/>
</dbReference>
<dbReference type="PANTHER" id="PTHR31003:SF22">
    <property type="entry name" value="TRANSCRIPTION FACTOR HHO5"/>
    <property type="match status" value="1"/>
</dbReference>
<organism evidence="9 11">
    <name type="scientific">Cannabis sativa</name>
    <name type="common">Hemp</name>
    <name type="synonym">Marijuana</name>
    <dbReference type="NCBI Taxonomy" id="3483"/>
    <lineage>
        <taxon>Eukaryota</taxon>
        <taxon>Viridiplantae</taxon>
        <taxon>Streptophyta</taxon>
        <taxon>Embryophyta</taxon>
        <taxon>Tracheophyta</taxon>
        <taxon>Spermatophyta</taxon>
        <taxon>Magnoliopsida</taxon>
        <taxon>eudicotyledons</taxon>
        <taxon>Gunneridae</taxon>
        <taxon>Pentapetalae</taxon>
        <taxon>rosids</taxon>
        <taxon>fabids</taxon>
        <taxon>Rosales</taxon>
        <taxon>Cannabaceae</taxon>
        <taxon>Cannabis</taxon>
    </lineage>
</organism>
<evidence type="ECO:0000256" key="2">
    <source>
        <dbReference type="ARBA" id="ARBA00023015"/>
    </source>
</evidence>
<dbReference type="InterPro" id="IPR009057">
    <property type="entry name" value="Homeodomain-like_sf"/>
</dbReference>
<accession>A0A7J6I2U3</accession>
<dbReference type="GO" id="GO:0003677">
    <property type="term" value="F:DNA binding"/>
    <property type="evidence" value="ECO:0007669"/>
    <property type="project" value="UniProtKB-KW"/>
</dbReference>
<feature type="region of interest" description="Disordered" evidence="6">
    <location>
        <begin position="332"/>
        <end position="409"/>
    </location>
</feature>
<dbReference type="InterPro" id="IPR058673">
    <property type="entry name" value="HHO5-like_N"/>
</dbReference>
<dbReference type="GO" id="GO:0003700">
    <property type="term" value="F:DNA-binding transcription factor activity"/>
    <property type="evidence" value="ECO:0007669"/>
    <property type="project" value="InterPro"/>
</dbReference>
<evidence type="ECO:0000256" key="1">
    <source>
        <dbReference type="ARBA" id="ARBA00004123"/>
    </source>
</evidence>
<evidence type="ECO:0000256" key="5">
    <source>
        <dbReference type="ARBA" id="ARBA00023242"/>
    </source>
</evidence>
<evidence type="ECO:0000313" key="10">
    <source>
        <dbReference type="Proteomes" id="UP000525078"/>
    </source>
</evidence>
<keyword evidence="4" id="KW-0804">Transcription</keyword>
<keyword evidence="5" id="KW-0539">Nucleus</keyword>
<gene>
    <name evidence="8" type="ORF">F8388_017109</name>
    <name evidence="9" type="ORF">G4B88_017379</name>
</gene>
<dbReference type="EMBL" id="JAATIQ010000009">
    <property type="protein sequence ID" value="KAF4401867.1"/>
    <property type="molecule type" value="Genomic_DNA"/>
</dbReference>
<evidence type="ECO:0000256" key="3">
    <source>
        <dbReference type="ARBA" id="ARBA00023125"/>
    </source>
</evidence>
<keyword evidence="3" id="KW-0238">DNA-binding</keyword>
<feature type="compositionally biased region" description="Polar residues" evidence="6">
    <location>
        <begin position="223"/>
        <end position="237"/>
    </location>
</feature>
<evidence type="ECO:0000259" key="7">
    <source>
        <dbReference type="PROSITE" id="PS51294"/>
    </source>
</evidence>
<dbReference type="Gene3D" id="1.10.10.60">
    <property type="entry name" value="Homeodomain-like"/>
    <property type="match status" value="1"/>
</dbReference>
<dbReference type="PROSITE" id="PS51294">
    <property type="entry name" value="HTH_MYB"/>
    <property type="match status" value="1"/>
</dbReference>
<dbReference type="NCBIfam" id="TIGR01557">
    <property type="entry name" value="myb_SHAQKYF"/>
    <property type="match status" value="1"/>
</dbReference>
<dbReference type="Proteomes" id="UP000525078">
    <property type="component" value="Unassembled WGS sequence"/>
</dbReference>
<name>A0A7J6I2U3_CANSA</name>
<feature type="region of interest" description="Disordered" evidence="6">
    <location>
        <begin position="195"/>
        <end position="237"/>
    </location>
</feature>
<evidence type="ECO:0000313" key="8">
    <source>
        <dbReference type="EMBL" id="KAF4380755.1"/>
    </source>
</evidence>
<comment type="caution">
    <text evidence="9">The sequence shown here is derived from an EMBL/GenBank/DDBJ whole genome shotgun (WGS) entry which is preliminary data.</text>
</comment>
<feature type="domain" description="HTH myb-type" evidence="7">
    <location>
        <begin position="271"/>
        <end position="329"/>
    </location>
</feature>
<sequence length="409" mass="45461">MELSLNNNSGLAFVPKTISEFLEHVSKIRDGSEKLSKLDDYVKRFEEEKRKIDAFKRELPLCMSLVTDAIERLKEEEKAIKAMDEFTSFKGNSDENGSTNLVDDSCDKKSWMSSAQLWSTNVVDCDSHNKQTSVSELKPRIEEVAVDRHVSEKQPIGVSDYRNRGGAFVPFKAQPSPPSGVIIRTSLKEDKEVSLSRVPSLSLMPPTPLPTTSPISEMGGTSGDSNPKSSHSCKTGSASSFLTEQVKLVSKSQLVQHQTQHQHHQQQQPFRKQRRCWSIELHRRFVDAIHQLGGSHVATPKQIRELMRVEGLTNDEVKSHLQASKYRLHVRKLPNSSTEPDSGLWMNQDQCGDSSHQSASPQGPLAPSGSNKALSHTGGNSTEVEDEEDEKSDGHSWRGGNHNKAGEDV</sequence>
<dbReference type="InterPro" id="IPR017930">
    <property type="entry name" value="Myb_dom"/>
</dbReference>
<feature type="compositionally biased region" description="Polar residues" evidence="6">
    <location>
        <begin position="368"/>
        <end position="382"/>
    </location>
</feature>
<proteinExistence type="predicted"/>
<dbReference type="EMBL" id="JAATIP010000064">
    <property type="protein sequence ID" value="KAF4380755.1"/>
    <property type="molecule type" value="Genomic_DNA"/>
</dbReference>
<dbReference type="Pfam" id="PF26575">
    <property type="entry name" value="HHO5_N"/>
    <property type="match status" value="1"/>
</dbReference>
<dbReference type="Proteomes" id="UP000583929">
    <property type="component" value="Unassembled WGS sequence"/>
</dbReference>
<dbReference type="GO" id="GO:0005634">
    <property type="term" value="C:nucleus"/>
    <property type="evidence" value="ECO:0007669"/>
    <property type="project" value="UniProtKB-SubCell"/>
</dbReference>